<dbReference type="RefSeq" id="WP_251917385.1">
    <property type="nucleotide sequence ID" value="NZ_JAMRXG010000018.1"/>
</dbReference>
<sequence length="178" mass="17973">MSSVRIVAAACVVVGALGLTGCAADRAADPPTSTPIQLTTGASSAAAAVTASAGGVYAPMDTGRSQSGLEGLILSVEDTVTRYGPATVVTFQVINTTSAVWDGFNWPTPTVVYGAAGVQAEHVISLSEGYGTGVQGSIPPGSRQTVKHAYKVSKAALNPAVITAGSVLWQGDFSTFQR</sequence>
<evidence type="ECO:0008006" key="4">
    <source>
        <dbReference type="Google" id="ProtNLM"/>
    </source>
</evidence>
<gene>
    <name evidence="2" type="ORF">NDR86_31005</name>
</gene>
<feature type="signal peptide" evidence="1">
    <location>
        <begin position="1"/>
        <end position="23"/>
    </location>
</feature>
<dbReference type="Proteomes" id="UP001139157">
    <property type="component" value="Unassembled WGS sequence"/>
</dbReference>
<organism evidence="2 3">
    <name type="scientific">Nocardia pulmonis</name>
    <dbReference type="NCBI Taxonomy" id="2951408"/>
    <lineage>
        <taxon>Bacteria</taxon>
        <taxon>Bacillati</taxon>
        <taxon>Actinomycetota</taxon>
        <taxon>Actinomycetes</taxon>
        <taxon>Mycobacteriales</taxon>
        <taxon>Nocardiaceae</taxon>
        <taxon>Nocardia</taxon>
    </lineage>
</organism>
<reference evidence="2" key="1">
    <citation type="submission" date="2022-06" db="EMBL/GenBank/DDBJ databases">
        <title>Novel species in genus nocardia.</title>
        <authorList>
            <person name="Li F."/>
        </authorList>
    </citation>
    <scope>NUCLEOTIDE SEQUENCE</scope>
    <source>
        <strain evidence="2">CDC141</strain>
    </source>
</reference>
<dbReference type="PROSITE" id="PS51257">
    <property type="entry name" value="PROKAR_LIPOPROTEIN"/>
    <property type="match status" value="1"/>
</dbReference>
<proteinExistence type="predicted"/>
<keyword evidence="1" id="KW-0732">Signal</keyword>
<dbReference type="EMBL" id="JAMRXG010000018">
    <property type="protein sequence ID" value="MCM6777923.1"/>
    <property type="molecule type" value="Genomic_DNA"/>
</dbReference>
<keyword evidence="3" id="KW-1185">Reference proteome</keyword>
<comment type="caution">
    <text evidence="2">The sequence shown here is derived from an EMBL/GenBank/DDBJ whole genome shotgun (WGS) entry which is preliminary data.</text>
</comment>
<evidence type="ECO:0000313" key="2">
    <source>
        <dbReference type="EMBL" id="MCM6777923.1"/>
    </source>
</evidence>
<evidence type="ECO:0000256" key="1">
    <source>
        <dbReference type="SAM" id="SignalP"/>
    </source>
</evidence>
<evidence type="ECO:0000313" key="3">
    <source>
        <dbReference type="Proteomes" id="UP001139157"/>
    </source>
</evidence>
<protein>
    <recommendedName>
        <fullName evidence="4">DUF4352 domain-containing protein</fullName>
    </recommendedName>
</protein>
<dbReference type="AlphaFoldDB" id="A0A9X2IZZ0"/>
<feature type="chain" id="PRO_5040881402" description="DUF4352 domain-containing protein" evidence="1">
    <location>
        <begin position="24"/>
        <end position="178"/>
    </location>
</feature>
<accession>A0A9X2IZZ0</accession>
<name>A0A9X2IZZ0_9NOCA</name>